<feature type="transmembrane region" description="Helical" evidence="4">
    <location>
        <begin position="346"/>
        <end position="370"/>
    </location>
</feature>
<dbReference type="Gene3D" id="1.20.1250.20">
    <property type="entry name" value="MFS general substrate transporter like domains"/>
    <property type="match status" value="2"/>
</dbReference>
<dbReference type="InterPro" id="IPR036259">
    <property type="entry name" value="MFS_trans_sf"/>
</dbReference>
<feature type="transmembrane region" description="Helical" evidence="4">
    <location>
        <begin position="260"/>
        <end position="278"/>
    </location>
</feature>
<feature type="transmembrane region" description="Helical" evidence="4">
    <location>
        <begin position="82"/>
        <end position="103"/>
    </location>
</feature>
<dbReference type="PANTHER" id="PTHR43129">
    <property type="entry name" value="FOSMIDOMYCIN RESISTANCE PROTEIN"/>
    <property type="match status" value="1"/>
</dbReference>
<accession>A0ABN7IMB0</accession>
<dbReference type="InterPro" id="IPR011701">
    <property type="entry name" value="MFS"/>
</dbReference>
<keyword evidence="3 4" id="KW-0472">Membrane</keyword>
<feature type="transmembrane region" description="Helical" evidence="4">
    <location>
        <begin position="290"/>
        <end position="308"/>
    </location>
</feature>
<organism evidence="6 7">
    <name type="scientific">Paraburkholderia hiiakae</name>
    <dbReference type="NCBI Taxonomy" id="1081782"/>
    <lineage>
        <taxon>Bacteria</taxon>
        <taxon>Pseudomonadati</taxon>
        <taxon>Pseudomonadota</taxon>
        <taxon>Betaproteobacteria</taxon>
        <taxon>Burkholderiales</taxon>
        <taxon>Burkholderiaceae</taxon>
        <taxon>Paraburkholderia</taxon>
    </lineage>
</organism>
<evidence type="ECO:0000256" key="2">
    <source>
        <dbReference type="ARBA" id="ARBA00022989"/>
    </source>
</evidence>
<feature type="transmembrane region" description="Helical" evidence="4">
    <location>
        <begin position="12"/>
        <end position="32"/>
    </location>
</feature>
<feature type="transmembrane region" description="Helical" evidence="4">
    <location>
        <begin position="314"/>
        <end position="334"/>
    </location>
</feature>
<dbReference type="PANTHER" id="PTHR43129:SF1">
    <property type="entry name" value="FOSMIDOMYCIN RESISTANCE PROTEIN"/>
    <property type="match status" value="1"/>
</dbReference>
<evidence type="ECO:0000313" key="6">
    <source>
        <dbReference type="EMBL" id="CAD6562057.1"/>
    </source>
</evidence>
<feature type="domain" description="Major facilitator superfamily (MFS) profile" evidence="5">
    <location>
        <begin position="16"/>
        <end position="404"/>
    </location>
</feature>
<gene>
    <name evidence="6" type="primary">nanT_11</name>
    <name evidence="6" type="ORF">LMG27952_07668</name>
</gene>
<evidence type="ECO:0000259" key="5">
    <source>
        <dbReference type="PROSITE" id="PS50850"/>
    </source>
</evidence>
<dbReference type="EMBL" id="CAJHCQ010000043">
    <property type="protein sequence ID" value="CAD6562057.1"/>
    <property type="molecule type" value="Genomic_DNA"/>
</dbReference>
<evidence type="ECO:0000256" key="1">
    <source>
        <dbReference type="ARBA" id="ARBA00022692"/>
    </source>
</evidence>
<feature type="transmembrane region" description="Helical" evidence="4">
    <location>
        <begin position="166"/>
        <end position="186"/>
    </location>
</feature>
<reference evidence="6 7" key="1">
    <citation type="submission" date="2020-10" db="EMBL/GenBank/DDBJ databases">
        <authorList>
            <person name="Peeters C."/>
        </authorList>
    </citation>
    <scope>NUCLEOTIDE SEQUENCE [LARGE SCALE GENOMIC DNA]</scope>
    <source>
        <strain evidence="6 7">LMG 27952</strain>
    </source>
</reference>
<evidence type="ECO:0000256" key="3">
    <source>
        <dbReference type="ARBA" id="ARBA00023136"/>
    </source>
</evidence>
<protein>
    <submittedName>
        <fullName evidence="6">Sialic acid transporter NanT</fullName>
    </submittedName>
</protein>
<dbReference type="RefSeq" id="WP_201701065.1">
    <property type="nucleotide sequence ID" value="NZ_CAJHCQ010000043.1"/>
</dbReference>
<dbReference type="Proteomes" id="UP000656319">
    <property type="component" value="Unassembled WGS sequence"/>
</dbReference>
<dbReference type="SUPFAM" id="SSF103473">
    <property type="entry name" value="MFS general substrate transporter"/>
    <property type="match status" value="1"/>
</dbReference>
<keyword evidence="1 4" id="KW-0812">Transmembrane</keyword>
<keyword evidence="7" id="KW-1185">Reference proteome</keyword>
<feature type="transmembrane region" description="Helical" evidence="4">
    <location>
        <begin position="382"/>
        <end position="400"/>
    </location>
</feature>
<evidence type="ECO:0000313" key="7">
    <source>
        <dbReference type="Proteomes" id="UP000656319"/>
    </source>
</evidence>
<dbReference type="PROSITE" id="PS50850">
    <property type="entry name" value="MFS"/>
    <property type="match status" value="1"/>
</dbReference>
<keyword evidence="2 4" id="KW-1133">Transmembrane helix</keyword>
<name>A0ABN7IMB0_9BURK</name>
<comment type="caution">
    <text evidence="6">The sequence shown here is derived from an EMBL/GenBank/DDBJ whole genome shotgun (WGS) entry which is preliminary data.</text>
</comment>
<dbReference type="InterPro" id="IPR020846">
    <property type="entry name" value="MFS_dom"/>
</dbReference>
<feature type="transmembrane region" description="Helical" evidence="4">
    <location>
        <begin position="52"/>
        <end position="70"/>
    </location>
</feature>
<dbReference type="Pfam" id="PF07690">
    <property type="entry name" value="MFS_1"/>
    <property type="match status" value="1"/>
</dbReference>
<feature type="transmembrane region" description="Helical" evidence="4">
    <location>
        <begin position="226"/>
        <end position="248"/>
    </location>
</feature>
<sequence>MKDSKDGWDTRYEWRVVALLAIGFGLVTADRFLIMPLFPVMMKDMGLDYRDLGYLTGILSVAWGLSAMFTGRFSDRYGHRKVIIPALLAFSLLVGTSGLAGGVASLLTIRALMGFAEGAYAPACITATLNASRPNRHGLNIGLQQAAGPLFGLCLAPIVVMQLLRWVPWHAVFAIMAVPGFVLAFLMGRVLRNTDPEAPDAQSHAASTGASQSAWREVLRYRNVRLGMLAMLCWMMAITVIGAFLPNYLSDYLHLDLSQIGYVLSAIGAGGALGTAVMPALSDRFGRKPVMVVSVFGALVSFVVFARSGANVTLLYGLMFAAVFCLMSLTTLTVGPASTESVPPHLATAASGSVIGIGEIFGGGIAPAIGGHFAVHFGIQCIPYLAIGAMGAGLLIVLALRETAPAQIESVAATNVA</sequence>
<evidence type="ECO:0000256" key="4">
    <source>
        <dbReference type="SAM" id="Phobius"/>
    </source>
</evidence>
<proteinExistence type="predicted"/>